<dbReference type="Proteomes" id="UP000789920">
    <property type="component" value="Unassembled WGS sequence"/>
</dbReference>
<reference evidence="1" key="1">
    <citation type="submission" date="2021-06" db="EMBL/GenBank/DDBJ databases">
        <authorList>
            <person name="Kallberg Y."/>
            <person name="Tangrot J."/>
            <person name="Rosling A."/>
        </authorList>
    </citation>
    <scope>NUCLEOTIDE SEQUENCE</scope>
    <source>
        <strain evidence="1">MA461A</strain>
    </source>
</reference>
<evidence type="ECO:0000313" key="2">
    <source>
        <dbReference type="Proteomes" id="UP000789920"/>
    </source>
</evidence>
<accession>A0ACA9LRN3</accession>
<dbReference type="EMBL" id="CAJVQC010004505">
    <property type="protein sequence ID" value="CAG8541442.1"/>
    <property type="molecule type" value="Genomic_DNA"/>
</dbReference>
<organism evidence="1 2">
    <name type="scientific">Racocetra persica</name>
    <dbReference type="NCBI Taxonomy" id="160502"/>
    <lineage>
        <taxon>Eukaryota</taxon>
        <taxon>Fungi</taxon>
        <taxon>Fungi incertae sedis</taxon>
        <taxon>Mucoromycota</taxon>
        <taxon>Glomeromycotina</taxon>
        <taxon>Glomeromycetes</taxon>
        <taxon>Diversisporales</taxon>
        <taxon>Gigasporaceae</taxon>
        <taxon>Racocetra</taxon>
    </lineage>
</organism>
<evidence type="ECO:0000313" key="1">
    <source>
        <dbReference type="EMBL" id="CAG8541442.1"/>
    </source>
</evidence>
<keyword evidence="2" id="KW-1185">Reference proteome</keyword>
<comment type="caution">
    <text evidence="1">The sequence shown here is derived from an EMBL/GenBank/DDBJ whole genome shotgun (WGS) entry which is preliminary data.</text>
</comment>
<sequence length="157" mass="18822">MSNQNYKCKGKENIIPAKSSLYREHNMLRYQEKKKTKTAKERSVHLAKAREYIRNKRRYVLEPSKQENNNITTEIELLLENTLSKENIIPAKSSLYREHNMLRYQEKKKTKTAKERSVHLAKAREYIRNKRRYVLEPSKQENNNITTEIELLLENTL</sequence>
<feature type="non-terminal residue" evidence="1">
    <location>
        <position position="157"/>
    </location>
</feature>
<protein>
    <submittedName>
        <fullName evidence="1">11888_t:CDS:1</fullName>
    </submittedName>
</protein>
<feature type="non-terminal residue" evidence="1">
    <location>
        <position position="1"/>
    </location>
</feature>
<gene>
    <name evidence="1" type="ORF">RPERSI_LOCUS3569</name>
</gene>
<name>A0ACA9LRN3_9GLOM</name>
<proteinExistence type="predicted"/>